<gene>
    <name evidence="1" type="ORF">AcetOrient_orf04722</name>
</gene>
<reference evidence="1 2" key="1">
    <citation type="submission" date="2018-02" db="EMBL/GenBank/DDBJ databases">
        <title>Acetobacter orientalis genome.</title>
        <authorList>
            <person name="Nakashima N."/>
            <person name="Tamura T."/>
        </authorList>
    </citation>
    <scope>NUCLEOTIDE SEQUENCE [LARGE SCALE GENOMIC DNA]</scope>
    <source>
        <strain evidence="1 2">FAN1</strain>
    </source>
</reference>
<accession>A0A2Z5ZLM9</accession>
<proteinExistence type="predicted"/>
<dbReference type="EMBL" id="AP018515">
    <property type="protein sequence ID" value="BBC81461.1"/>
    <property type="molecule type" value="Genomic_DNA"/>
</dbReference>
<dbReference type="AlphaFoldDB" id="A0A2Z5ZLM9"/>
<evidence type="ECO:0000313" key="2">
    <source>
        <dbReference type="Proteomes" id="UP000270034"/>
    </source>
</evidence>
<dbReference type="GeneID" id="76205437"/>
<sequence>MPAQCIRYRNILGGRLAHAGRATAVQVRSFLRCENLFQNIPPTFRLEATATAQSARQVGVFMA</sequence>
<organism evidence="1 2">
    <name type="scientific">Acetobacter orientalis</name>
    <dbReference type="NCBI Taxonomy" id="146474"/>
    <lineage>
        <taxon>Bacteria</taxon>
        <taxon>Pseudomonadati</taxon>
        <taxon>Pseudomonadota</taxon>
        <taxon>Alphaproteobacteria</taxon>
        <taxon>Acetobacterales</taxon>
        <taxon>Acetobacteraceae</taxon>
        <taxon>Acetobacter</taxon>
    </lineage>
</organism>
<dbReference type="KEGG" id="aot:AcetOri_orf04722"/>
<name>A0A2Z5ZLM9_9PROT</name>
<evidence type="ECO:0000313" key="1">
    <source>
        <dbReference type="EMBL" id="BBC81461.1"/>
    </source>
</evidence>
<protein>
    <submittedName>
        <fullName evidence="1">Acriflavine resistance protein B</fullName>
    </submittedName>
</protein>
<dbReference type="RefSeq" id="WP_126621448.1">
    <property type="nucleotide sequence ID" value="NZ_BAMX01000014.1"/>
</dbReference>
<dbReference type="Proteomes" id="UP000270034">
    <property type="component" value="Chromosome"/>
</dbReference>